<keyword evidence="2" id="KW-0808">Transferase</keyword>
<accession>A0A3N2AWN3</accession>
<dbReference type="OrthoDB" id="3785402at2"/>
<dbReference type="InterPro" id="IPR003594">
    <property type="entry name" value="HATPase_dom"/>
</dbReference>
<dbReference type="Pfam" id="PF13581">
    <property type="entry name" value="HATPase_c_2"/>
    <property type="match status" value="1"/>
</dbReference>
<keyword evidence="3" id="KW-1185">Reference proteome</keyword>
<dbReference type="Gene3D" id="3.30.565.10">
    <property type="entry name" value="Histidine kinase-like ATPase, C-terminal domain"/>
    <property type="match status" value="1"/>
</dbReference>
<dbReference type="EMBL" id="RKHJ01000001">
    <property type="protein sequence ID" value="ROR67424.1"/>
    <property type="molecule type" value="Genomic_DNA"/>
</dbReference>
<comment type="caution">
    <text evidence="2">The sequence shown here is derived from an EMBL/GenBank/DDBJ whole genome shotgun (WGS) entry which is preliminary data.</text>
</comment>
<name>A0A3N2AWN3_9MICO</name>
<feature type="domain" description="Histidine kinase/HSP90-like ATPase" evidence="1">
    <location>
        <begin position="13"/>
        <end position="131"/>
    </location>
</feature>
<sequence length="141" mass="14879">MPTDARTTTLEGPADLAFVEATLDALDGLYGAAGDVAPDDRALFQLAVTEVVTNIAEHGLPPGSVHVSATLEVHPTHLAASFTDTALPADVELDEAEMPDPLEESGRGIALAAAALDAFEHERRGGNVWRLRRDRLGSARD</sequence>
<organism evidence="2 3">
    <name type="scientific">Agrococcus jenensis</name>
    <dbReference type="NCBI Taxonomy" id="46353"/>
    <lineage>
        <taxon>Bacteria</taxon>
        <taxon>Bacillati</taxon>
        <taxon>Actinomycetota</taxon>
        <taxon>Actinomycetes</taxon>
        <taxon>Micrococcales</taxon>
        <taxon>Microbacteriaceae</taxon>
        <taxon>Agrococcus</taxon>
    </lineage>
</organism>
<proteinExistence type="predicted"/>
<keyword evidence="2" id="KW-0418">Kinase</keyword>
<dbReference type="RefSeq" id="WP_123698288.1">
    <property type="nucleotide sequence ID" value="NZ_RKHJ01000001.1"/>
</dbReference>
<dbReference type="GO" id="GO:0016301">
    <property type="term" value="F:kinase activity"/>
    <property type="evidence" value="ECO:0007669"/>
    <property type="project" value="UniProtKB-KW"/>
</dbReference>
<dbReference type="AlphaFoldDB" id="A0A3N2AWN3"/>
<protein>
    <submittedName>
        <fullName evidence="2">Serine/threonine-protein kinase RsbW</fullName>
    </submittedName>
</protein>
<dbReference type="InterPro" id="IPR036890">
    <property type="entry name" value="HATPase_C_sf"/>
</dbReference>
<gene>
    <name evidence="2" type="ORF">EDD26_2836</name>
</gene>
<evidence type="ECO:0000313" key="3">
    <source>
        <dbReference type="Proteomes" id="UP000275456"/>
    </source>
</evidence>
<dbReference type="Proteomes" id="UP000275456">
    <property type="component" value="Unassembled WGS sequence"/>
</dbReference>
<reference evidence="2 3" key="1">
    <citation type="submission" date="2018-11" db="EMBL/GenBank/DDBJ databases">
        <title>Sequencing the genomes of 1000 actinobacteria strains.</title>
        <authorList>
            <person name="Klenk H.-P."/>
        </authorList>
    </citation>
    <scope>NUCLEOTIDE SEQUENCE [LARGE SCALE GENOMIC DNA]</scope>
    <source>
        <strain evidence="2 3">DSM 9580</strain>
    </source>
</reference>
<evidence type="ECO:0000313" key="2">
    <source>
        <dbReference type="EMBL" id="ROR67424.1"/>
    </source>
</evidence>
<evidence type="ECO:0000259" key="1">
    <source>
        <dbReference type="Pfam" id="PF13581"/>
    </source>
</evidence>